<feature type="chain" id="PRO_5037275895" description="Spore coat protein U/FanG domain-containing protein" evidence="1">
    <location>
        <begin position="25"/>
        <end position="173"/>
    </location>
</feature>
<sequence>MKAEQLRKITLALAIFSTCQILNAATVTATMTNTVTISNSCTVSTTGFTTTYDPVSANVSANQDVTATVTTSCTLLAPAIITLGQGAHAAGGSTDITPLRRLSSGGGSPVFLNYSLYQDSGRTTTWGNTALTGVSIVGTGATANNTVYARIPSGQSPGAIGTFTDSVVVTVTY</sequence>
<reference evidence="3" key="1">
    <citation type="journal article" date="2014" name="Int. J. Syst. Evol. Microbiol.">
        <title>Complete genome sequence of Corynebacterium casei LMG S-19264T (=DSM 44701T), isolated from a smear-ripened cheese.</title>
        <authorList>
            <consortium name="US DOE Joint Genome Institute (JGI-PGF)"/>
            <person name="Walter F."/>
            <person name="Albersmeier A."/>
            <person name="Kalinowski J."/>
            <person name="Ruckert C."/>
        </authorList>
    </citation>
    <scope>NUCLEOTIDE SEQUENCE</scope>
    <source>
        <strain evidence="3">CGMCC 1.10998</strain>
    </source>
</reference>
<evidence type="ECO:0000259" key="2">
    <source>
        <dbReference type="Pfam" id="PF05229"/>
    </source>
</evidence>
<keyword evidence="4" id="KW-1185">Reference proteome</keyword>
<dbReference type="InterPro" id="IPR007893">
    <property type="entry name" value="Spore_coat_U/FanG"/>
</dbReference>
<accession>A0A916U513</accession>
<dbReference type="Proteomes" id="UP000637423">
    <property type="component" value="Unassembled WGS sequence"/>
</dbReference>
<evidence type="ECO:0000313" key="3">
    <source>
        <dbReference type="EMBL" id="GGC59478.1"/>
    </source>
</evidence>
<feature type="domain" description="Spore coat protein U/FanG" evidence="2">
    <location>
        <begin position="28"/>
        <end position="170"/>
    </location>
</feature>
<feature type="signal peptide" evidence="1">
    <location>
        <begin position="1"/>
        <end position="24"/>
    </location>
</feature>
<dbReference type="RefSeq" id="WP_229750848.1">
    <property type="nucleotide sequence ID" value="NZ_BMED01000001.1"/>
</dbReference>
<dbReference type="EMBL" id="BMED01000001">
    <property type="protein sequence ID" value="GGC59478.1"/>
    <property type="molecule type" value="Genomic_DNA"/>
</dbReference>
<gene>
    <name evidence="3" type="ORF">GCM10011396_02980</name>
</gene>
<name>A0A916U513_9BURK</name>
<evidence type="ECO:0000313" key="4">
    <source>
        <dbReference type="Proteomes" id="UP000637423"/>
    </source>
</evidence>
<dbReference type="Pfam" id="PF05229">
    <property type="entry name" value="SCPU"/>
    <property type="match status" value="1"/>
</dbReference>
<proteinExistence type="predicted"/>
<dbReference type="SMART" id="SM00972">
    <property type="entry name" value="SCPU"/>
    <property type="match status" value="1"/>
</dbReference>
<keyword evidence="1" id="KW-0732">Signal</keyword>
<dbReference type="AlphaFoldDB" id="A0A916U513"/>
<protein>
    <recommendedName>
        <fullName evidence="2">Spore coat protein U/FanG domain-containing protein</fullName>
    </recommendedName>
</protein>
<evidence type="ECO:0000256" key="1">
    <source>
        <dbReference type="SAM" id="SignalP"/>
    </source>
</evidence>
<reference evidence="3" key="2">
    <citation type="submission" date="2020-09" db="EMBL/GenBank/DDBJ databases">
        <authorList>
            <person name="Sun Q."/>
            <person name="Zhou Y."/>
        </authorList>
    </citation>
    <scope>NUCLEOTIDE SEQUENCE</scope>
    <source>
        <strain evidence="3">CGMCC 1.10998</strain>
    </source>
</reference>
<dbReference type="PANTHER" id="PTHR37089">
    <property type="entry name" value="PROTEIN U-RELATED"/>
    <property type="match status" value="1"/>
</dbReference>
<comment type="caution">
    <text evidence="3">The sequence shown here is derived from an EMBL/GenBank/DDBJ whole genome shotgun (WGS) entry which is preliminary data.</text>
</comment>
<dbReference type="InterPro" id="IPR053167">
    <property type="entry name" value="Spore_coat_component"/>
</dbReference>
<organism evidence="3 4">
    <name type="scientific">Undibacterium terreum</name>
    <dbReference type="NCBI Taxonomy" id="1224302"/>
    <lineage>
        <taxon>Bacteria</taxon>
        <taxon>Pseudomonadati</taxon>
        <taxon>Pseudomonadota</taxon>
        <taxon>Betaproteobacteria</taxon>
        <taxon>Burkholderiales</taxon>
        <taxon>Oxalobacteraceae</taxon>
        <taxon>Undibacterium</taxon>
    </lineage>
</organism>